<dbReference type="InterPro" id="IPR040366">
    <property type="entry name" value="Nab2/ZC3H14"/>
</dbReference>
<evidence type="ECO:0000256" key="6">
    <source>
        <dbReference type="ARBA" id="ARBA00022771"/>
    </source>
</evidence>
<dbReference type="GO" id="GO:0008143">
    <property type="term" value="F:poly(A) binding"/>
    <property type="evidence" value="ECO:0007669"/>
    <property type="project" value="InterPro"/>
</dbReference>
<evidence type="ECO:0000256" key="9">
    <source>
        <dbReference type="PROSITE-ProRule" id="PRU00723"/>
    </source>
</evidence>
<organism evidence="12 13">
    <name type="scientific">Rhizopus oryzae</name>
    <name type="common">Mucormycosis agent</name>
    <name type="synonym">Rhizopus arrhizus var. delemar</name>
    <dbReference type="NCBI Taxonomy" id="64495"/>
    <lineage>
        <taxon>Eukaryota</taxon>
        <taxon>Fungi</taxon>
        <taxon>Fungi incertae sedis</taxon>
        <taxon>Mucoromycota</taxon>
        <taxon>Mucoromycotina</taxon>
        <taxon>Mucoromycetes</taxon>
        <taxon>Mucorales</taxon>
        <taxon>Mucorineae</taxon>
        <taxon>Rhizopodaceae</taxon>
        <taxon>Rhizopus</taxon>
    </lineage>
</organism>
<evidence type="ECO:0000256" key="5">
    <source>
        <dbReference type="ARBA" id="ARBA00022737"/>
    </source>
</evidence>
<keyword evidence="8" id="KW-0539">Nucleus</keyword>
<gene>
    <name evidence="12" type="ORF">G6F64_006292</name>
</gene>
<comment type="similarity">
    <text evidence="2">Belongs to the ZC3H14 family.</text>
</comment>
<keyword evidence="7 9" id="KW-0862">Zinc</keyword>
<dbReference type="PANTHER" id="PTHR14738:SF29">
    <property type="entry name" value="ZINC FINGER CCCH DOMAIN-CONTAINING PROTEIN 14"/>
    <property type="match status" value="1"/>
</dbReference>
<feature type="region of interest" description="Disordered" evidence="10">
    <location>
        <begin position="153"/>
        <end position="207"/>
    </location>
</feature>
<dbReference type="Pfam" id="PF14608">
    <property type="entry name" value="zf-CCCH_2"/>
    <property type="match status" value="5"/>
</dbReference>
<dbReference type="Gene3D" id="1.10.340.40">
    <property type="entry name" value="Nuclear abundant poly(A) RNA-bind protein 2, N-terminal domain"/>
    <property type="match status" value="1"/>
</dbReference>
<keyword evidence="5" id="KW-0677">Repeat</keyword>
<evidence type="ECO:0000256" key="3">
    <source>
        <dbReference type="ARBA" id="ARBA00015071"/>
    </source>
</evidence>
<evidence type="ECO:0000313" key="12">
    <source>
        <dbReference type="EMBL" id="KAG1308108.1"/>
    </source>
</evidence>
<reference evidence="12" key="1">
    <citation type="journal article" date="2020" name="Microb. Genom.">
        <title>Genetic diversity of clinical and environmental Mucorales isolates obtained from an investigation of mucormycosis cases among solid organ transplant recipients.</title>
        <authorList>
            <person name="Nguyen M.H."/>
            <person name="Kaul D."/>
            <person name="Muto C."/>
            <person name="Cheng S.J."/>
            <person name="Richter R.A."/>
            <person name="Bruno V.M."/>
            <person name="Liu G."/>
            <person name="Beyhan S."/>
            <person name="Sundermann A.J."/>
            <person name="Mounaud S."/>
            <person name="Pasculle A.W."/>
            <person name="Nierman W.C."/>
            <person name="Driscoll E."/>
            <person name="Cumbie R."/>
            <person name="Clancy C.J."/>
            <person name="Dupont C.L."/>
        </authorList>
    </citation>
    <scope>NUCLEOTIDE SEQUENCE</scope>
    <source>
        <strain evidence="12">GL11</strain>
    </source>
</reference>
<evidence type="ECO:0000256" key="4">
    <source>
        <dbReference type="ARBA" id="ARBA00022723"/>
    </source>
</evidence>
<dbReference type="PROSITE" id="PS50103">
    <property type="entry name" value="ZF_C3H1"/>
    <property type="match status" value="1"/>
</dbReference>
<comment type="caution">
    <text evidence="12">The sequence shown here is derived from an EMBL/GenBank/DDBJ whole genome shotgun (WGS) entry which is preliminary data.</text>
</comment>
<dbReference type="PANTHER" id="PTHR14738">
    <property type="entry name" value="ZINC FINGER CCCH DOMAIN-CONTAINING PROTEIN 14"/>
    <property type="match status" value="1"/>
</dbReference>
<dbReference type="EMBL" id="JAANQT010000829">
    <property type="protein sequence ID" value="KAG1308108.1"/>
    <property type="molecule type" value="Genomic_DNA"/>
</dbReference>
<dbReference type="OrthoDB" id="438553at2759"/>
<dbReference type="Proteomes" id="UP000716291">
    <property type="component" value="Unassembled WGS sequence"/>
</dbReference>
<evidence type="ECO:0000256" key="7">
    <source>
        <dbReference type="ARBA" id="ARBA00022833"/>
    </source>
</evidence>
<dbReference type="InterPro" id="IPR000571">
    <property type="entry name" value="Znf_CCCH"/>
</dbReference>
<feature type="compositionally biased region" description="Basic and acidic residues" evidence="10">
    <location>
        <begin position="194"/>
        <end position="206"/>
    </location>
</feature>
<keyword evidence="6 9" id="KW-0863">Zinc-finger</keyword>
<dbReference type="GO" id="GO:0005634">
    <property type="term" value="C:nucleus"/>
    <property type="evidence" value="ECO:0007669"/>
    <property type="project" value="UniProtKB-SubCell"/>
</dbReference>
<evidence type="ECO:0000259" key="11">
    <source>
        <dbReference type="PROSITE" id="PS50103"/>
    </source>
</evidence>
<feature type="region of interest" description="Disordered" evidence="10">
    <location>
        <begin position="77"/>
        <end position="141"/>
    </location>
</feature>
<feature type="domain" description="C3H1-type" evidence="11">
    <location>
        <begin position="245"/>
        <end position="270"/>
    </location>
</feature>
<keyword evidence="13" id="KW-1185">Reference proteome</keyword>
<dbReference type="GO" id="GO:0008270">
    <property type="term" value="F:zinc ion binding"/>
    <property type="evidence" value="ECO:0007669"/>
    <property type="project" value="UniProtKB-KW"/>
</dbReference>
<feature type="compositionally biased region" description="Polar residues" evidence="10">
    <location>
        <begin position="79"/>
        <end position="92"/>
    </location>
</feature>
<feature type="zinc finger region" description="C3H1-type" evidence="9">
    <location>
        <begin position="245"/>
        <end position="270"/>
    </location>
</feature>
<evidence type="ECO:0000313" key="13">
    <source>
        <dbReference type="Proteomes" id="UP000716291"/>
    </source>
</evidence>
<evidence type="ECO:0000256" key="1">
    <source>
        <dbReference type="ARBA" id="ARBA00004123"/>
    </source>
</evidence>
<sequence length="461" mass="51838">MNPDIWPQLKTEVHNKLVAYEYVDATDNTLSDFVVGLMRVGKSPEDISNELQTLVGSDYDPNVTQWFYERKNRLENPETSKSAELITESSEPVAQHVASKHSENNALMTTPEPEKAVLSSIEPSDARSNDTQPIQSKARINKEGRIFSRALGVALNTDNGRTNRYSSPAQHRQRSRSRSPETTSSRTISRRNRHANEDESKSDREISILGRSSSVSVKEVDISDRPSVFDRLGTNNSVRVPVVEDTKKQRCKYWPNCNNGDNCPYVHPSTICRDFPNCPNKANECMFIHPENATKLNASTYSQPSVKLPYPCKFFPYCNNPVCPYVHPLPQQTFYMQAQPSYAAGQRVLTPCKNGDNCARPGCHFLHPKDPNPYADIICKYDGACMRPNCIYKHTKENTIGKVSSTLQNGNIRQFSVPENQVEERIIVGESADIIKSKTQQNENMVPSMGLDNDATTNTNQ</sequence>
<dbReference type="FunFam" id="4.10.1000.40:FF:000006">
    <property type="entry name" value="Zinc finger CCCH domain-containing protein 14"/>
    <property type="match status" value="1"/>
</dbReference>
<dbReference type="GO" id="GO:0043488">
    <property type="term" value="P:regulation of mRNA stability"/>
    <property type="evidence" value="ECO:0007669"/>
    <property type="project" value="InterPro"/>
</dbReference>
<dbReference type="Gene3D" id="4.10.1000.40">
    <property type="match status" value="1"/>
</dbReference>
<protein>
    <recommendedName>
        <fullName evidence="3">Zinc finger CCCH domain-containing protein 14</fullName>
    </recommendedName>
</protein>
<dbReference type="InterPro" id="IPR043094">
    <property type="entry name" value="Nab2/ZC3H14_N_sf"/>
</dbReference>
<dbReference type="Gene3D" id="4.10.1000.30">
    <property type="match status" value="1"/>
</dbReference>
<name>A0A9P6X8Y8_RHIOR</name>
<evidence type="ECO:0000256" key="10">
    <source>
        <dbReference type="SAM" id="MobiDB-lite"/>
    </source>
</evidence>
<proteinExistence type="inferred from homology"/>
<evidence type="ECO:0000256" key="2">
    <source>
        <dbReference type="ARBA" id="ARBA00008423"/>
    </source>
</evidence>
<dbReference type="AlphaFoldDB" id="A0A9P6X8Y8"/>
<feature type="compositionally biased region" description="Polar residues" evidence="10">
    <location>
        <begin position="156"/>
        <end position="170"/>
    </location>
</feature>
<dbReference type="GO" id="GO:0005737">
    <property type="term" value="C:cytoplasm"/>
    <property type="evidence" value="ECO:0007669"/>
    <property type="project" value="TreeGrafter"/>
</dbReference>
<comment type="subcellular location">
    <subcellularLocation>
        <location evidence="1">Nucleus</location>
    </subcellularLocation>
</comment>
<feature type="region of interest" description="Disordered" evidence="10">
    <location>
        <begin position="440"/>
        <end position="461"/>
    </location>
</feature>
<dbReference type="SMART" id="SM00356">
    <property type="entry name" value="ZnF_C3H1"/>
    <property type="match status" value="3"/>
</dbReference>
<evidence type="ECO:0000256" key="8">
    <source>
        <dbReference type="ARBA" id="ARBA00023242"/>
    </source>
</evidence>
<accession>A0A9P6X8Y8</accession>
<keyword evidence="4 9" id="KW-0479">Metal-binding</keyword>